<name>A0ABY7DBD4_MYAAR</name>
<dbReference type="EMBL" id="CP111012">
    <property type="protein sequence ID" value="WAQ94361.1"/>
    <property type="molecule type" value="Genomic_DNA"/>
</dbReference>
<reference evidence="1" key="1">
    <citation type="submission" date="2022-11" db="EMBL/GenBank/DDBJ databases">
        <title>Centuries of genome instability and evolution in soft-shell clam transmissible cancer (bioRxiv).</title>
        <authorList>
            <person name="Hart S.F.M."/>
            <person name="Yonemitsu M.A."/>
            <person name="Giersch R.M."/>
            <person name="Beal B.F."/>
            <person name="Arriagada G."/>
            <person name="Davis B.W."/>
            <person name="Ostrander E.A."/>
            <person name="Goff S.P."/>
            <person name="Metzger M.J."/>
        </authorList>
    </citation>
    <scope>NUCLEOTIDE SEQUENCE</scope>
    <source>
        <strain evidence="1">MELC-2E11</strain>
        <tissue evidence="1">Siphon/mantle</tissue>
    </source>
</reference>
<protein>
    <submittedName>
        <fullName evidence="1">Uncharacterized protein</fullName>
    </submittedName>
</protein>
<accession>A0ABY7DBD4</accession>
<evidence type="ECO:0000313" key="2">
    <source>
        <dbReference type="Proteomes" id="UP001164746"/>
    </source>
</evidence>
<keyword evidence="2" id="KW-1185">Reference proteome</keyword>
<organism evidence="1 2">
    <name type="scientific">Mya arenaria</name>
    <name type="common">Soft-shell clam</name>
    <dbReference type="NCBI Taxonomy" id="6604"/>
    <lineage>
        <taxon>Eukaryota</taxon>
        <taxon>Metazoa</taxon>
        <taxon>Spiralia</taxon>
        <taxon>Lophotrochozoa</taxon>
        <taxon>Mollusca</taxon>
        <taxon>Bivalvia</taxon>
        <taxon>Autobranchia</taxon>
        <taxon>Heteroconchia</taxon>
        <taxon>Euheterodonta</taxon>
        <taxon>Imparidentia</taxon>
        <taxon>Neoheterodontei</taxon>
        <taxon>Myida</taxon>
        <taxon>Myoidea</taxon>
        <taxon>Myidae</taxon>
        <taxon>Mya</taxon>
    </lineage>
</organism>
<gene>
    <name evidence="1" type="ORF">MAR_006832</name>
</gene>
<sequence length="102" mass="11529">MKRTKQGVLILGRYRRYSRKQHRSLAADMFMLEMSLMQQIKGSMMLNVSPLSPHNATTQLTTFKSYVALIADPTPGSILGRKRFLGENLESSLLTDLLADKI</sequence>
<dbReference type="Proteomes" id="UP001164746">
    <property type="component" value="Chromosome 1"/>
</dbReference>
<evidence type="ECO:0000313" key="1">
    <source>
        <dbReference type="EMBL" id="WAQ94361.1"/>
    </source>
</evidence>
<proteinExistence type="predicted"/>